<protein>
    <submittedName>
        <fullName evidence="2">Uncharacterized protein</fullName>
    </submittedName>
</protein>
<evidence type="ECO:0000313" key="3">
    <source>
        <dbReference type="Proteomes" id="UP001597403"/>
    </source>
</evidence>
<keyword evidence="3" id="KW-1185">Reference proteome</keyword>
<proteinExistence type="predicted"/>
<accession>A0ABW4UX46</accession>
<sequence length="84" mass="9821">MITDDELDAYRVSGEKVRVVRDDIRENDIRGIVVAWDDEQVLIRRPNRNVVKLSRSYIYQPSKEERRSPLDEMDDNATNPTAES</sequence>
<dbReference type="EMBL" id="JBHUGF010000010">
    <property type="protein sequence ID" value="MFD1991076.1"/>
    <property type="molecule type" value="Genomic_DNA"/>
</dbReference>
<evidence type="ECO:0000256" key="1">
    <source>
        <dbReference type="SAM" id="MobiDB-lite"/>
    </source>
</evidence>
<reference evidence="3" key="1">
    <citation type="journal article" date="2019" name="Int. J. Syst. Evol. Microbiol.">
        <title>The Global Catalogue of Microorganisms (GCM) 10K type strain sequencing project: providing services to taxonomists for standard genome sequencing and annotation.</title>
        <authorList>
            <consortium name="The Broad Institute Genomics Platform"/>
            <consortium name="The Broad Institute Genome Sequencing Center for Infectious Disease"/>
            <person name="Wu L."/>
            <person name="Ma J."/>
        </authorList>
    </citation>
    <scope>NUCLEOTIDE SEQUENCE [LARGE SCALE GENOMIC DNA]</scope>
    <source>
        <strain evidence="3">CGMCC 1.15067</strain>
    </source>
</reference>
<name>A0ABW4UX46_9BACL</name>
<organism evidence="2 3">
    <name type="scientific">Paenibacillus nicotianae</name>
    <dbReference type="NCBI Taxonomy" id="1526551"/>
    <lineage>
        <taxon>Bacteria</taxon>
        <taxon>Bacillati</taxon>
        <taxon>Bacillota</taxon>
        <taxon>Bacilli</taxon>
        <taxon>Bacillales</taxon>
        <taxon>Paenibacillaceae</taxon>
        <taxon>Paenibacillus</taxon>
    </lineage>
</organism>
<feature type="region of interest" description="Disordered" evidence="1">
    <location>
        <begin position="61"/>
        <end position="84"/>
    </location>
</feature>
<gene>
    <name evidence="2" type="ORF">ACFSGI_13960</name>
</gene>
<evidence type="ECO:0000313" key="2">
    <source>
        <dbReference type="EMBL" id="MFD1991076.1"/>
    </source>
</evidence>
<dbReference type="Proteomes" id="UP001597403">
    <property type="component" value="Unassembled WGS sequence"/>
</dbReference>
<comment type="caution">
    <text evidence="2">The sequence shown here is derived from an EMBL/GenBank/DDBJ whole genome shotgun (WGS) entry which is preliminary data.</text>
</comment>
<dbReference type="RefSeq" id="WP_204824712.1">
    <property type="nucleotide sequence ID" value="NZ_JBHUGF010000010.1"/>
</dbReference>